<organism evidence="2 3">
    <name type="scientific">Sphingobium boeckii</name>
    <dbReference type="NCBI Taxonomy" id="1082345"/>
    <lineage>
        <taxon>Bacteria</taxon>
        <taxon>Pseudomonadati</taxon>
        <taxon>Pseudomonadota</taxon>
        <taxon>Alphaproteobacteria</taxon>
        <taxon>Sphingomonadales</taxon>
        <taxon>Sphingomonadaceae</taxon>
        <taxon>Sphingobium</taxon>
    </lineage>
</organism>
<sequence length="82" mass="9128">MIEALKWFASISGMIAALMIAWDHSRRITGWGFVIFVAASIAWIASSLIEGEAPLAVQNGVLLMINLFGVYRYLIRKKETKA</sequence>
<evidence type="ECO:0000313" key="3">
    <source>
        <dbReference type="Proteomes" id="UP000549617"/>
    </source>
</evidence>
<dbReference type="AlphaFoldDB" id="A0A7W9EDI8"/>
<keyword evidence="1" id="KW-0812">Transmembrane</keyword>
<dbReference type="EMBL" id="JACIJC010000002">
    <property type="protein sequence ID" value="MBB5685142.1"/>
    <property type="molecule type" value="Genomic_DNA"/>
</dbReference>
<feature type="transmembrane region" description="Helical" evidence="1">
    <location>
        <begin position="6"/>
        <end position="22"/>
    </location>
</feature>
<gene>
    <name evidence="2" type="ORF">FHS49_001150</name>
</gene>
<keyword evidence="1" id="KW-1133">Transmembrane helix</keyword>
<feature type="transmembrane region" description="Helical" evidence="1">
    <location>
        <begin position="29"/>
        <end position="49"/>
    </location>
</feature>
<keyword evidence="1" id="KW-0472">Membrane</keyword>
<dbReference type="Proteomes" id="UP000549617">
    <property type="component" value="Unassembled WGS sequence"/>
</dbReference>
<keyword evidence="3" id="KW-1185">Reference proteome</keyword>
<feature type="transmembrane region" description="Helical" evidence="1">
    <location>
        <begin position="55"/>
        <end position="74"/>
    </location>
</feature>
<protein>
    <recommendedName>
        <fullName evidence="4">PRC-barrel protein</fullName>
    </recommendedName>
</protein>
<accession>A0A7W9EDI8</accession>
<evidence type="ECO:0008006" key="4">
    <source>
        <dbReference type="Google" id="ProtNLM"/>
    </source>
</evidence>
<dbReference type="RefSeq" id="WP_184016251.1">
    <property type="nucleotide sequence ID" value="NZ_JACIJC010000002.1"/>
</dbReference>
<name>A0A7W9EDI8_9SPHN</name>
<comment type="caution">
    <text evidence="2">The sequence shown here is derived from an EMBL/GenBank/DDBJ whole genome shotgun (WGS) entry which is preliminary data.</text>
</comment>
<evidence type="ECO:0000256" key="1">
    <source>
        <dbReference type="SAM" id="Phobius"/>
    </source>
</evidence>
<evidence type="ECO:0000313" key="2">
    <source>
        <dbReference type="EMBL" id="MBB5685142.1"/>
    </source>
</evidence>
<reference evidence="2 3" key="1">
    <citation type="submission" date="2020-08" db="EMBL/GenBank/DDBJ databases">
        <title>Genomic Encyclopedia of Type Strains, Phase IV (KMG-IV): sequencing the most valuable type-strain genomes for metagenomic binning, comparative biology and taxonomic classification.</title>
        <authorList>
            <person name="Goeker M."/>
        </authorList>
    </citation>
    <scope>NUCLEOTIDE SEQUENCE [LARGE SCALE GENOMIC DNA]</scope>
    <source>
        <strain evidence="2 3">DSM 25079</strain>
    </source>
</reference>
<proteinExistence type="predicted"/>